<evidence type="ECO:0000313" key="2">
    <source>
        <dbReference type="EMBL" id="KAK5771980.1"/>
    </source>
</evidence>
<comment type="caution">
    <text evidence="2">The sequence shown here is derived from an EMBL/GenBank/DDBJ whole genome shotgun (WGS) entry which is preliminary data.</text>
</comment>
<evidence type="ECO:0000313" key="3">
    <source>
        <dbReference type="Proteomes" id="UP001358586"/>
    </source>
</evidence>
<keyword evidence="3" id="KW-1185">Reference proteome</keyword>
<evidence type="ECO:0008006" key="4">
    <source>
        <dbReference type="Google" id="ProtNLM"/>
    </source>
</evidence>
<dbReference type="Proteomes" id="UP001358586">
    <property type="component" value="Chromosome 13"/>
</dbReference>
<accession>A0ABR0MHE6</accession>
<sequence>MAKKAVSSNDEDNRHSINMATPIAGSSPDPGCNSLRKIQQFSKHDTMKLSEHNFLLWKQQVLLILEGYGLHDFVLRTINVPPQSIVERNGNLVANPDFLFHKQQDKLLASWLLSTICDDILVYLTSA</sequence>
<dbReference type="PANTHER" id="PTHR47481:SF10">
    <property type="entry name" value="COPIA-LIKE POLYPROTEIN_RETROTRANSPOSON"/>
    <property type="match status" value="1"/>
</dbReference>
<organism evidence="2 3">
    <name type="scientific">Gossypium arboreum</name>
    <name type="common">Tree cotton</name>
    <name type="synonym">Gossypium nanking</name>
    <dbReference type="NCBI Taxonomy" id="29729"/>
    <lineage>
        <taxon>Eukaryota</taxon>
        <taxon>Viridiplantae</taxon>
        <taxon>Streptophyta</taxon>
        <taxon>Embryophyta</taxon>
        <taxon>Tracheophyta</taxon>
        <taxon>Spermatophyta</taxon>
        <taxon>Magnoliopsida</taxon>
        <taxon>eudicotyledons</taxon>
        <taxon>Gunneridae</taxon>
        <taxon>Pentapetalae</taxon>
        <taxon>rosids</taxon>
        <taxon>malvids</taxon>
        <taxon>Malvales</taxon>
        <taxon>Malvaceae</taxon>
        <taxon>Malvoideae</taxon>
        <taxon>Gossypium</taxon>
    </lineage>
</organism>
<dbReference type="EMBL" id="JARKNE010000013">
    <property type="protein sequence ID" value="KAK5771980.1"/>
    <property type="molecule type" value="Genomic_DNA"/>
</dbReference>
<proteinExistence type="predicted"/>
<gene>
    <name evidence="2" type="ORF">PVK06_048236</name>
</gene>
<feature type="region of interest" description="Disordered" evidence="1">
    <location>
        <begin position="1"/>
        <end position="31"/>
    </location>
</feature>
<protein>
    <recommendedName>
        <fullName evidence="4">Retrovirus-related Pol polyprotein from transposon TNT 1-94</fullName>
    </recommendedName>
</protein>
<evidence type="ECO:0000256" key="1">
    <source>
        <dbReference type="SAM" id="MobiDB-lite"/>
    </source>
</evidence>
<reference evidence="2 3" key="1">
    <citation type="submission" date="2023-03" db="EMBL/GenBank/DDBJ databases">
        <title>WGS of Gossypium arboreum.</title>
        <authorList>
            <person name="Yu D."/>
        </authorList>
    </citation>
    <scope>NUCLEOTIDE SEQUENCE [LARGE SCALE GENOMIC DNA]</scope>
    <source>
        <tissue evidence="2">Leaf</tissue>
    </source>
</reference>
<dbReference type="PANTHER" id="PTHR47481">
    <property type="match status" value="1"/>
</dbReference>
<name>A0ABR0MHE6_GOSAR</name>